<sequence length="131" mass="14364">MFDSMHNDIAAMLANLREQRERMAEAAREMREVTASATTKDRMIKATVDSRGRLTELTFSGNRWRDLAPKEFAAKVVDVITRAQDKSMKAVTGLAAGVAPEGVDIQQILENGPDLSDMLADITNPKGGNDE</sequence>
<dbReference type="InterPro" id="IPR036894">
    <property type="entry name" value="YbaB-like_sf"/>
</dbReference>
<protein>
    <submittedName>
        <fullName evidence="2">YbaB/EbfC family nucleoid-associated protein</fullName>
    </submittedName>
</protein>
<dbReference type="Gene3D" id="3.30.1310.10">
    <property type="entry name" value="Nucleoid-associated protein YbaB-like domain"/>
    <property type="match status" value="1"/>
</dbReference>
<evidence type="ECO:0000313" key="2">
    <source>
        <dbReference type="EMBL" id="MFD2420773.1"/>
    </source>
</evidence>
<name>A0ABW5G0F2_9PSEU</name>
<accession>A0ABW5G0F2</accession>
<organism evidence="2 3">
    <name type="scientific">Amycolatopsis pigmentata</name>
    <dbReference type="NCBI Taxonomy" id="450801"/>
    <lineage>
        <taxon>Bacteria</taxon>
        <taxon>Bacillati</taxon>
        <taxon>Actinomycetota</taxon>
        <taxon>Actinomycetes</taxon>
        <taxon>Pseudonocardiales</taxon>
        <taxon>Pseudonocardiaceae</taxon>
        <taxon>Amycolatopsis</taxon>
    </lineage>
</organism>
<feature type="coiled-coil region" evidence="1">
    <location>
        <begin position="9"/>
        <end position="36"/>
    </location>
</feature>
<keyword evidence="3" id="KW-1185">Reference proteome</keyword>
<keyword evidence="1" id="KW-0175">Coiled coil</keyword>
<gene>
    <name evidence="2" type="ORF">ACFSXZ_31035</name>
</gene>
<dbReference type="RefSeq" id="WP_378269000.1">
    <property type="nucleotide sequence ID" value="NZ_JBHUKR010000020.1"/>
</dbReference>
<dbReference type="EMBL" id="JBHUKR010000020">
    <property type="protein sequence ID" value="MFD2420773.1"/>
    <property type="molecule type" value="Genomic_DNA"/>
</dbReference>
<comment type="caution">
    <text evidence="2">The sequence shown here is derived from an EMBL/GenBank/DDBJ whole genome shotgun (WGS) entry which is preliminary data.</text>
</comment>
<reference evidence="3" key="1">
    <citation type="journal article" date="2019" name="Int. J. Syst. Evol. Microbiol.">
        <title>The Global Catalogue of Microorganisms (GCM) 10K type strain sequencing project: providing services to taxonomists for standard genome sequencing and annotation.</title>
        <authorList>
            <consortium name="The Broad Institute Genomics Platform"/>
            <consortium name="The Broad Institute Genome Sequencing Center for Infectious Disease"/>
            <person name="Wu L."/>
            <person name="Ma J."/>
        </authorList>
    </citation>
    <scope>NUCLEOTIDE SEQUENCE [LARGE SCALE GENOMIC DNA]</scope>
    <source>
        <strain evidence="3">CGMCC 4.7645</strain>
    </source>
</reference>
<dbReference type="Proteomes" id="UP001597417">
    <property type="component" value="Unassembled WGS sequence"/>
</dbReference>
<dbReference type="Pfam" id="PF02575">
    <property type="entry name" value="YbaB_DNA_bd"/>
    <property type="match status" value="1"/>
</dbReference>
<evidence type="ECO:0000313" key="3">
    <source>
        <dbReference type="Proteomes" id="UP001597417"/>
    </source>
</evidence>
<evidence type="ECO:0000256" key="1">
    <source>
        <dbReference type="SAM" id="Coils"/>
    </source>
</evidence>
<proteinExistence type="predicted"/>
<dbReference type="InterPro" id="IPR004401">
    <property type="entry name" value="YbaB/EbfC"/>
</dbReference>